<keyword evidence="3" id="KW-0735">Signal-anchor</keyword>
<feature type="domain" description="Thioredoxin" evidence="6">
    <location>
        <begin position="51"/>
        <end position="213"/>
    </location>
</feature>
<keyword evidence="4" id="KW-1015">Disulfide bond</keyword>
<evidence type="ECO:0000313" key="7">
    <source>
        <dbReference type="EMBL" id="QJY50773.1"/>
    </source>
</evidence>
<dbReference type="Gene3D" id="3.40.30.10">
    <property type="entry name" value="Glutaredoxin"/>
    <property type="match status" value="1"/>
</dbReference>
<keyword evidence="2" id="KW-0201">Cytochrome c-type biogenesis</keyword>
<dbReference type="InterPro" id="IPR000866">
    <property type="entry name" value="AhpC/TSA"/>
</dbReference>
<dbReference type="Proteomes" id="UP000505377">
    <property type="component" value="Chromosome"/>
</dbReference>
<dbReference type="GO" id="GO:0016209">
    <property type="term" value="F:antioxidant activity"/>
    <property type="evidence" value="ECO:0007669"/>
    <property type="project" value="InterPro"/>
</dbReference>
<organism evidence="7 8">
    <name type="scientific">Pseudonocardia broussonetiae</name>
    <dbReference type="NCBI Taxonomy" id="2736640"/>
    <lineage>
        <taxon>Bacteria</taxon>
        <taxon>Bacillati</taxon>
        <taxon>Actinomycetota</taxon>
        <taxon>Actinomycetes</taxon>
        <taxon>Pseudonocardiales</taxon>
        <taxon>Pseudonocardiaceae</taxon>
        <taxon>Pseudonocardia</taxon>
    </lineage>
</organism>
<evidence type="ECO:0000313" key="8">
    <source>
        <dbReference type="Proteomes" id="UP000505377"/>
    </source>
</evidence>
<gene>
    <name evidence="7" type="ORF">HOP40_20450</name>
</gene>
<dbReference type="Pfam" id="PF00578">
    <property type="entry name" value="AhpC-TSA"/>
    <property type="match status" value="1"/>
</dbReference>
<protein>
    <submittedName>
        <fullName evidence="7">TlpA family protein disulfide reductase</fullName>
    </submittedName>
</protein>
<dbReference type="GO" id="GO:0016491">
    <property type="term" value="F:oxidoreductase activity"/>
    <property type="evidence" value="ECO:0007669"/>
    <property type="project" value="InterPro"/>
</dbReference>
<reference evidence="7 8" key="1">
    <citation type="submission" date="2020-05" db="EMBL/GenBank/DDBJ databases">
        <authorList>
            <person name="Mo P."/>
        </authorList>
    </citation>
    <scope>NUCLEOTIDE SEQUENCE [LARGE SCALE GENOMIC DNA]</scope>
    <source>
        <strain evidence="7 8">Gen01</strain>
    </source>
</reference>
<keyword evidence="8" id="KW-1185">Reference proteome</keyword>
<evidence type="ECO:0000256" key="3">
    <source>
        <dbReference type="ARBA" id="ARBA00022968"/>
    </source>
</evidence>
<comment type="subcellular location">
    <subcellularLocation>
        <location evidence="1">Cell envelope</location>
    </subcellularLocation>
</comment>
<evidence type="ECO:0000256" key="2">
    <source>
        <dbReference type="ARBA" id="ARBA00022748"/>
    </source>
</evidence>
<dbReference type="PROSITE" id="PS00194">
    <property type="entry name" value="THIOREDOXIN_1"/>
    <property type="match status" value="1"/>
</dbReference>
<sequence length="216" mass="22257">MSSELRWTVLVVVLCVAGVVALWPRSDAYPDTSADTRPVPAERLAERPDDAALGPARAAAALPPCPGPSGAPVPPGPLADVVVPCLGEVGAVPLGAVLAGRPVLLNLWASWCAPCREEVPVLDAYVARPDAVDVLGVVVRDRPADALAMADELDPRYPSVIDPDNAVQAALGAPPVLPTNWVIRPDGSVVRVTDPLVFRDPAQVAAAVEAALATTG</sequence>
<dbReference type="InterPro" id="IPR050553">
    <property type="entry name" value="Thioredoxin_ResA/DsbE_sf"/>
</dbReference>
<accession>A0A6M6JU34</accession>
<dbReference type="KEGG" id="pbro:HOP40_20450"/>
<dbReference type="PROSITE" id="PS51352">
    <property type="entry name" value="THIOREDOXIN_2"/>
    <property type="match status" value="1"/>
</dbReference>
<dbReference type="SUPFAM" id="SSF52833">
    <property type="entry name" value="Thioredoxin-like"/>
    <property type="match status" value="1"/>
</dbReference>
<dbReference type="GO" id="GO:0017004">
    <property type="term" value="P:cytochrome complex assembly"/>
    <property type="evidence" value="ECO:0007669"/>
    <property type="project" value="UniProtKB-KW"/>
</dbReference>
<dbReference type="PANTHER" id="PTHR42852:SF6">
    <property type="entry name" value="THIOL:DISULFIDE INTERCHANGE PROTEIN DSBE"/>
    <property type="match status" value="1"/>
</dbReference>
<dbReference type="InterPro" id="IPR036249">
    <property type="entry name" value="Thioredoxin-like_sf"/>
</dbReference>
<evidence type="ECO:0000259" key="6">
    <source>
        <dbReference type="PROSITE" id="PS51352"/>
    </source>
</evidence>
<dbReference type="InterPro" id="IPR017937">
    <property type="entry name" value="Thioredoxin_CS"/>
</dbReference>
<dbReference type="AlphaFoldDB" id="A0A6M6JU34"/>
<proteinExistence type="predicted"/>
<dbReference type="InterPro" id="IPR013766">
    <property type="entry name" value="Thioredoxin_domain"/>
</dbReference>
<keyword evidence="5" id="KW-0676">Redox-active center</keyword>
<dbReference type="CDD" id="cd02966">
    <property type="entry name" value="TlpA_like_family"/>
    <property type="match status" value="1"/>
</dbReference>
<evidence type="ECO:0000256" key="1">
    <source>
        <dbReference type="ARBA" id="ARBA00004196"/>
    </source>
</evidence>
<name>A0A6M6JU34_9PSEU</name>
<dbReference type="GO" id="GO:0030313">
    <property type="term" value="C:cell envelope"/>
    <property type="evidence" value="ECO:0007669"/>
    <property type="project" value="UniProtKB-SubCell"/>
</dbReference>
<evidence type="ECO:0000256" key="4">
    <source>
        <dbReference type="ARBA" id="ARBA00023157"/>
    </source>
</evidence>
<evidence type="ECO:0000256" key="5">
    <source>
        <dbReference type="ARBA" id="ARBA00023284"/>
    </source>
</evidence>
<dbReference type="PANTHER" id="PTHR42852">
    <property type="entry name" value="THIOL:DISULFIDE INTERCHANGE PROTEIN DSBE"/>
    <property type="match status" value="1"/>
</dbReference>
<dbReference type="EMBL" id="CP053564">
    <property type="protein sequence ID" value="QJY50773.1"/>
    <property type="molecule type" value="Genomic_DNA"/>
</dbReference>
<keyword evidence="3" id="KW-0812">Transmembrane</keyword>